<accession>A0ACA9NY02</accession>
<gene>
    <name evidence="1" type="ORF">ACOLOM_LOCUS9045</name>
</gene>
<dbReference type="EMBL" id="CAJVPT010025110">
    <property type="protein sequence ID" value="CAG8673563.1"/>
    <property type="molecule type" value="Genomic_DNA"/>
</dbReference>
<evidence type="ECO:0000313" key="2">
    <source>
        <dbReference type="Proteomes" id="UP000789525"/>
    </source>
</evidence>
<comment type="caution">
    <text evidence="1">The sequence shown here is derived from an EMBL/GenBank/DDBJ whole genome shotgun (WGS) entry which is preliminary data.</text>
</comment>
<protein>
    <submittedName>
        <fullName evidence="1">5670_t:CDS:1</fullName>
    </submittedName>
</protein>
<name>A0ACA9NY02_9GLOM</name>
<sequence>MNITALEDPDEHLDANYVIPMRVLERKSDLDLEETKAYEDWYKALFDPNSDGVDDSLVRSYNPKILIKLSPVLVSEAIRACEHRGADQKQLDSLRNGISYFQDPLLSWTLVGVVRCIALQLERKGVIAASTPILMKLLQRTLMRVLSNPMDDETAKFRNEITTSLGNNLKSIADQPTLATYSHKLAPAVMIRATFLAIRSNKAVTLDIPVCLELMSATEFLLRLFTEVYNTAQLGDGESAQRIVAHALSYGAQKDGAQPWLLPLFVLSCIPNVLGRMASPDALHIETLATIIASSFRLSLFLDKAKGATPPEPTLVVCQQFSRVLQRKDLGEGATLMRKALRASQAFASQFPQFR</sequence>
<proteinExistence type="predicted"/>
<evidence type="ECO:0000313" key="1">
    <source>
        <dbReference type="EMBL" id="CAG8673563.1"/>
    </source>
</evidence>
<keyword evidence="2" id="KW-1185">Reference proteome</keyword>
<organism evidence="1 2">
    <name type="scientific">Acaulospora colombiana</name>
    <dbReference type="NCBI Taxonomy" id="27376"/>
    <lineage>
        <taxon>Eukaryota</taxon>
        <taxon>Fungi</taxon>
        <taxon>Fungi incertae sedis</taxon>
        <taxon>Mucoromycota</taxon>
        <taxon>Glomeromycotina</taxon>
        <taxon>Glomeromycetes</taxon>
        <taxon>Diversisporales</taxon>
        <taxon>Acaulosporaceae</taxon>
        <taxon>Acaulospora</taxon>
    </lineage>
</organism>
<dbReference type="Proteomes" id="UP000789525">
    <property type="component" value="Unassembled WGS sequence"/>
</dbReference>
<reference evidence="1" key="1">
    <citation type="submission" date="2021-06" db="EMBL/GenBank/DDBJ databases">
        <authorList>
            <person name="Kallberg Y."/>
            <person name="Tangrot J."/>
            <person name="Rosling A."/>
        </authorList>
    </citation>
    <scope>NUCLEOTIDE SEQUENCE</scope>
    <source>
        <strain evidence="1">CL356</strain>
    </source>
</reference>